<dbReference type="GO" id="GO:0020037">
    <property type="term" value="F:heme binding"/>
    <property type="evidence" value="ECO:0007669"/>
    <property type="project" value="InterPro"/>
</dbReference>
<dbReference type="PANTHER" id="PTHR30600">
    <property type="entry name" value="CYTOCHROME C PEROXIDASE-RELATED"/>
    <property type="match status" value="1"/>
</dbReference>
<evidence type="ECO:0000256" key="4">
    <source>
        <dbReference type="PROSITE-ProRule" id="PRU00433"/>
    </source>
</evidence>
<evidence type="ECO:0000256" key="1">
    <source>
        <dbReference type="ARBA" id="ARBA00022617"/>
    </source>
</evidence>
<dbReference type="InterPro" id="IPR051395">
    <property type="entry name" value="Cytochrome_c_Peroxidase/MauG"/>
</dbReference>
<dbReference type="GO" id="GO:0046872">
    <property type="term" value="F:metal ion binding"/>
    <property type="evidence" value="ECO:0007669"/>
    <property type="project" value="UniProtKB-KW"/>
</dbReference>
<keyword evidence="7" id="KW-1185">Reference proteome</keyword>
<dbReference type="InterPro" id="IPR036909">
    <property type="entry name" value="Cyt_c-like_dom_sf"/>
</dbReference>
<evidence type="ECO:0000259" key="5">
    <source>
        <dbReference type="PROSITE" id="PS51007"/>
    </source>
</evidence>
<accession>E4TKS6</accession>
<feature type="domain" description="Cytochrome c" evidence="5">
    <location>
        <begin position="330"/>
        <end position="462"/>
    </location>
</feature>
<dbReference type="PROSITE" id="PS51007">
    <property type="entry name" value="CYTC"/>
    <property type="match status" value="1"/>
</dbReference>
<gene>
    <name evidence="6" type="ordered locus">Ftrac_2250</name>
</gene>
<dbReference type="Gene3D" id="1.10.760.10">
    <property type="entry name" value="Cytochrome c-like domain"/>
    <property type="match status" value="1"/>
</dbReference>
<dbReference type="OrthoDB" id="9805202at2"/>
<dbReference type="GO" id="GO:0009055">
    <property type="term" value="F:electron transfer activity"/>
    <property type="evidence" value="ECO:0007669"/>
    <property type="project" value="InterPro"/>
</dbReference>
<evidence type="ECO:0000313" key="6">
    <source>
        <dbReference type="EMBL" id="ADR22229.1"/>
    </source>
</evidence>
<dbReference type="AlphaFoldDB" id="E4TKS6"/>
<name>E4TKS6_MARTH</name>
<dbReference type="RefSeq" id="WP_013454372.1">
    <property type="nucleotide sequence ID" value="NC_014759.1"/>
</dbReference>
<dbReference type="PANTHER" id="PTHR30600:SF4">
    <property type="entry name" value="CYTOCHROME C DOMAIN-CONTAINING PROTEIN"/>
    <property type="match status" value="1"/>
</dbReference>
<dbReference type="GO" id="GO:0004130">
    <property type="term" value="F:cytochrome-c peroxidase activity"/>
    <property type="evidence" value="ECO:0007669"/>
    <property type="project" value="TreeGrafter"/>
</dbReference>
<protein>
    <recommendedName>
        <fullName evidence="5">Cytochrome c domain-containing protein</fullName>
    </recommendedName>
</protein>
<proteinExistence type="predicted"/>
<dbReference type="EMBL" id="CP002349">
    <property type="protein sequence ID" value="ADR22229.1"/>
    <property type="molecule type" value="Genomic_DNA"/>
</dbReference>
<dbReference type="InterPro" id="IPR009056">
    <property type="entry name" value="Cyt_c-like_dom"/>
</dbReference>
<dbReference type="PIRSF" id="PIRSF028099">
    <property type="entry name" value="DUF1111"/>
    <property type="match status" value="1"/>
</dbReference>
<keyword evidence="1 4" id="KW-0349">Heme</keyword>
<sequence>MRSIFSITLLLGILSILNSCDNKQTYEAVSESALYPGGDATTDDFSVNAFGHAAPNISDDKQMQFVTGNAFFKRNWVTAPSSTADLDGLGALFNAKSCSSCHFLDGKGEPGFEKGQSSALLFRLSVPAENKTTKAEPYYGNQFNHLAILGVKEEGDVKIEYKEIQGAYPDGETYSLRKPIYSFTNLNYGEMQEDVMISPRVAPHIIGLGLLEAIDEKDILALADPEDKNKDGISGRPNYVKNVATKNLELGRFGWKANEPNVKQQVAAAFQGDMGLSSSLFSEENETKLQAQITSTETGGNPEVSDDILERVTLYSQVLAVPKRRNANDDKILSGQKIFYEIGCNNCHNPSFTTSKHEGIPEFDKQKIYPYTDLLLHDMGEDLADNRPDGEASGVEWRTPPLWGIGLVKTVNGHTTLLHDGRARNVEEAILWHGGEAEETKNQFKNLSKTERVNLVAFVNSL</sequence>
<dbReference type="STRING" id="643867.Ftrac_2250"/>
<dbReference type="Proteomes" id="UP000008720">
    <property type="component" value="Chromosome"/>
</dbReference>
<dbReference type="SUPFAM" id="SSF46626">
    <property type="entry name" value="Cytochrome c"/>
    <property type="match status" value="1"/>
</dbReference>
<dbReference type="eggNOG" id="COG3488">
    <property type="taxonomic scope" value="Bacteria"/>
</dbReference>
<dbReference type="InterPro" id="IPR010538">
    <property type="entry name" value="DHOR"/>
</dbReference>
<dbReference type="KEGG" id="mtt:Ftrac_2250"/>
<dbReference type="HOGENOM" id="CLU_033900_1_0_10"/>
<evidence type="ECO:0000313" key="7">
    <source>
        <dbReference type="Proteomes" id="UP000008720"/>
    </source>
</evidence>
<organism evidence="6 7">
    <name type="scientific">Marivirga tractuosa (strain ATCC 23168 / DSM 4126 / NBRC 15989 / NCIMB 1408 / VKM B-1430 / H-43)</name>
    <name type="common">Microscilla tractuosa</name>
    <name type="synonym">Flexibacter tractuosus</name>
    <dbReference type="NCBI Taxonomy" id="643867"/>
    <lineage>
        <taxon>Bacteria</taxon>
        <taxon>Pseudomonadati</taxon>
        <taxon>Bacteroidota</taxon>
        <taxon>Cytophagia</taxon>
        <taxon>Cytophagales</taxon>
        <taxon>Marivirgaceae</taxon>
        <taxon>Marivirga</taxon>
    </lineage>
</organism>
<evidence type="ECO:0000256" key="2">
    <source>
        <dbReference type="ARBA" id="ARBA00022723"/>
    </source>
</evidence>
<keyword evidence="3 4" id="KW-0408">Iron</keyword>
<keyword evidence="2 4" id="KW-0479">Metal-binding</keyword>
<evidence type="ECO:0000256" key="3">
    <source>
        <dbReference type="ARBA" id="ARBA00023004"/>
    </source>
</evidence>
<reference evidence="6 7" key="1">
    <citation type="journal article" date="2011" name="Stand. Genomic Sci.">
        <title>Complete genome sequence of Marivirga tractuosa type strain (H-43).</title>
        <authorList>
            <person name="Pagani I."/>
            <person name="Chertkov O."/>
            <person name="Lapidus A."/>
            <person name="Lucas S."/>
            <person name="Del Rio T.G."/>
            <person name="Tice H."/>
            <person name="Copeland A."/>
            <person name="Cheng J.F."/>
            <person name="Nolan M."/>
            <person name="Saunders E."/>
            <person name="Pitluck S."/>
            <person name="Held B."/>
            <person name="Goodwin L."/>
            <person name="Liolios K."/>
            <person name="Ovchinikova G."/>
            <person name="Ivanova N."/>
            <person name="Mavromatis K."/>
            <person name="Pati A."/>
            <person name="Chen A."/>
            <person name="Palaniappan K."/>
            <person name="Land M."/>
            <person name="Hauser L."/>
            <person name="Jeffries C.D."/>
            <person name="Detter J.C."/>
            <person name="Han C."/>
            <person name="Tapia R."/>
            <person name="Ngatchou-Djao O.D."/>
            <person name="Rohde M."/>
            <person name="Goker M."/>
            <person name="Spring S."/>
            <person name="Sikorski J."/>
            <person name="Woyke T."/>
            <person name="Bristow J."/>
            <person name="Eisen J.A."/>
            <person name="Markowitz V."/>
            <person name="Hugenholtz P."/>
            <person name="Klenk H.P."/>
            <person name="Kyrpides N.C."/>
        </authorList>
    </citation>
    <scope>NUCLEOTIDE SEQUENCE [LARGE SCALE GENOMIC DNA]</scope>
    <source>
        <strain evidence="7">ATCC 23168 / DSM 4126 / NBRC 15989 / NCIMB 1408 / VKM B-1430 / H-43</strain>
    </source>
</reference>
<dbReference type="Pfam" id="PF06537">
    <property type="entry name" value="DHOR"/>
    <property type="match status" value="1"/>
</dbReference>